<keyword evidence="1" id="KW-0479">Metal-binding</keyword>
<sequence length="299" mass="31618">MPVSYGIHPEPAAVIAHLSDTHLLAGGALLGGLVDTEAHLRQTAERLRVAAADAHAIVVSGDVADLGEPEAYALAREILEPVADALGAPIVWTAGNHDERTAMRAALGMRGAPRDPIDSVTEVAGLRIVALDTSLPGWHHGGFDEGQAEWLAAALGDPPALGSVLVMHHPSLPYRSRLMRLLEFRDELRLTEVLDGADVRAILSGHLHVDGSGTFAEIPVVLAGATSYADDLAGPPPAMHGIDAAQSFNLVEVYTDAIAHSVVPALPHPSRETIPAHLAEQVHALDPAERMERFSRKPD</sequence>
<dbReference type="AlphaFoldDB" id="A0A5M8QF98"/>
<evidence type="ECO:0000256" key="3">
    <source>
        <dbReference type="ARBA" id="ARBA00023004"/>
    </source>
</evidence>
<evidence type="ECO:0000256" key="4">
    <source>
        <dbReference type="ARBA" id="ARBA00025742"/>
    </source>
</evidence>
<evidence type="ECO:0000259" key="5">
    <source>
        <dbReference type="Pfam" id="PF00149"/>
    </source>
</evidence>
<keyword evidence="3" id="KW-0408">Iron</keyword>
<keyword evidence="7" id="KW-1185">Reference proteome</keyword>
<evidence type="ECO:0000313" key="6">
    <source>
        <dbReference type="EMBL" id="KAA6433082.1"/>
    </source>
</evidence>
<dbReference type="InterPro" id="IPR004843">
    <property type="entry name" value="Calcineurin-like_PHP"/>
</dbReference>
<name>A0A5M8QF98_9MICO</name>
<comment type="similarity">
    <text evidence="4">Belongs to the cyclic nucleotide phosphodiesterase class-III family.</text>
</comment>
<keyword evidence="2" id="KW-0378">Hydrolase</keyword>
<dbReference type="PANTHER" id="PTHR42988:SF2">
    <property type="entry name" value="CYCLIC NUCLEOTIDE PHOSPHODIESTERASE CBUA0032-RELATED"/>
    <property type="match status" value="1"/>
</dbReference>
<comment type="caution">
    <text evidence="6">The sequence shown here is derived from an EMBL/GenBank/DDBJ whole genome shotgun (WGS) entry which is preliminary data.</text>
</comment>
<evidence type="ECO:0000256" key="2">
    <source>
        <dbReference type="ARBA" id="ARBA00022801"/>
    </source>
</evidence>
<feature type="domain" description="Calcineurin-like phosphoesterase" evidence="5">
    <location>
        <begin position="15"/>
        <end position="209"/>
    </location>
</feature>
<dbReference type="SUPFAM" id="SSF56300">
    <property type="entry name" value="Metallo-dependent phosphatases"/>
    <property type="match status" value="1"/>
</dbReference>
<protein>
    <recommendedName>
        <fullName evidence="5">Calcineurin-like phosphoesterase domain-containing protein</fullName>
    </recommendedName>
</protein>
<dbReference type="EMBL" id="VOIR01000014">
    <property type="protein sequence ID" value="KAA6433082.1"/>
    <property type="molecule type" value="Genomic_DNA"/>
</dbReference>
<dbReference type="GO" id="GO:0016787">
    <property type="term" value="F:hydrolase activity"/>
    <property type="evidence" value="ECO:0007669"/>
    <property type="project" value="UniProtKB-KW"/>
</dbReference>
<dbReference type="PANTHER" id="PTHR42988">
    <property type="entry name" value="PHOSPHOHYDROLASE"/>
    <property type="match status" value="1"/>
</dbReference>
<proteinExistence type="inferred from homology"/>
<dbReference type="OrthoDB" id="5241795at2"/>
<gene>
    <name evidence="6" type="ORF">FQ330_09035</name>
</gene>
<dbReference type="InterPro" id="IPR050884">
    <property type="entry name" value="CNP_phosphodiesterase-III"/>
</dbReference>
<dbReference type="GO" id="GO:0046872">
    <property type="term" value="F:metal ion binding"/>
    <property type="evidence" value="ECO:0007669"/>
    <property type="project" value="UniProtKB-KW"/>
</dbReference>
<dbReference type="Proteomes" id="UP000323221">
    <property type="component" value="Unassembled WGS sequence"/>
</dbReference>
<accession>A0A5M8QF98</accession>
<organism evidence="6 7">
    <name type="scientific">Agrococcus sediminis</name>
    <dbReference type="NCBI Taxonomy" id="2599924"/>
    <lineage>
        <taxon>Bacteria</taxon>
        <taxon>Bacillati</taxon>
        <taxon>Actinomycetota</taxon>
        <taxon>Actinomycetes</taxon>
        <taxon>Micrococcales</taxon>
        <taxon>Microbacteriaceae</taxon>
        <taxon>Agrococcus</taxon>
    </lineage>
</organism>
<evidence type="ECO:0000256" key="1">
    <source>
        <dbReference type="ARBA" id="ARBA00022723"/>
    </source>
</evidence>
<dbReference type="Pfam" id="PF00149">
    <property type="entry name" value="Metallophos"/>
    <property type="match status" value="1"/>
</dbReference>
<reference evidence="6 7" key="1">
    <citation type="submission" date="2019-08" db="EMBL/GenBank/DDBJ databases">
        <title>Agrococcus lahaulensis sp. nov., isolated from a cold desert of the Indian Himalayas.</title>
        <authorList>
            <person name="Qu J.H."/>
        </authorList>
    </citation>
    <scope>NUCLEOTIDE SEQUENCE [LARGE SCALE GENOMIC DNA]</scope>
    <source>
        <strain evidence="6 7">NS18</strain>
    </source>
</reference>
<dbReference type="Gene3D" id="3.60.21.10">
    <property type="match status" value="1"/>
</dbReference>
<evidence type="ECO:0000313" key="7">
    <source>
        <dbReference type="Proteomes" id="UP000323221"/>
    </source>
</evidence>
<dbReference type="InterPro" id="IPR029052">
    <property type="entry name" value="Metallo-depent_PP-like"/>
</dbReference>